<dbReference type="AlphaFoldDB" id="A0A221WAQ6"/>
<keyword evidence="2" id="KW-1185">Reference proteome</keyword>
<dbReference type="OrthoDB" id="3577809at2"/>
<accession>A0A221WAQ6</accession>
<proteinExistence type="predicted"/>
<protein>
    <submittedName>
        <fullName evidence="1">Uncharacterized protein</fullName>
    </submittedName>
</protein>
<evidence type="ECO:0000313" key="2">
    <source>
        <dbReference type="Proteomes" id="UP000204221"/>
    </source>
</evidence>
<dbReference type="KEGG" id="ahg:AHOG_24920"/>
<organism evidence="1 2">
    <name type="scientific">Actinoalloteichus hoggarensis</name>
    <dbReference type="NCBI Taxonomy" id="1470176"/>
    <lineage>
        <taxon>Bacteria</taxon>
        <taxon>Bacillati</taxon>
        <taxon>Actinomycetota</taxon>
        <taxon>Actinomycetes</taxon>
        <taxon>Pseudonocardiales</taxon>
        <taxon>Pseudonocardiaceae</taxon>
        <taxon>Actinoalloteichus</taxon>
    </lineage>
</organism>
<sequence length="73" mass="7884">MELTFLGTTSTTGNCPNLYLTDRGTYVVQGTRVVDPDALRVLRERGLPINEGAVEIPTELLGFASKEVPCTVS</sequence>
<name>A0A221WAQ6_9PSEU</name>
<evidence type="ECO:0000313" key="1">
    <source>
        <dbReference type="EMBL" id="ASO22589.1"/>
    </source>
</evidence>
<dbReference type="Proteomes" id="UP000204221">
    <property type="component" value="Chromosome"/>
</dbReference>
<dbReference type="EMBL" id="CP022521">
    <property type="protein sequence ID" value="ASO22589.1"/>
    <property type="molecule type" value="Genomic_DNA"/>
</dbReference>
<gene>
    <name evidence="1" type="ORF">AHOG_24920</name>
</gene>
<reference evidence="1 2" key="1">
    <citation type="submission" date="2017-07" db="EMBL/GenBank/DDBJ databases">
        <title>Complete genome sequence of Actinoalloteichus hoggarensis DSM 45943, type strain of Actinoalloteichus hoggarensis.</title>
        <authorList>
            <person name="Ruckert C."/>
            <person name="Nouioui I."/>
            <person name="Willmese J."/>
            <person name="van Wezel G."/>
            <person name="Klenk H.-P."/>
            <person name="Kalinowski J."/>
            <person name="Zotchev S.B."/>
        </authorList>
    </citation>
    <scope>NUCLEOTIDE SEQUENCE [LARGE SCALE GENOMIC DNA]</scope>
    <source>
        <strain evidence="1 2">DSM 45943</strain>
    </source>
</reference>